<gene>
    <name evidence="1" type="ORF">EVC27_018</name>
</gene>
<proteinExistence type="predicted"/>
<dbReference type="EMBL" id="MN988555">
    <property type="protein sequence ID" value="QIG76543.1"/>
    <property type="molecule type" value="Genomic_DNA"/>
</dbReference>
<accession>A0A7S5RFF3</accession>
<evidence type="ECO:0000313" key="1">
    <source>
        <dbReference type="EMBL" id="QIG76543.1"/>
    </source>
</evidence>
<sequence>MNWIARLFRRKPHQADLYFKRKFREQMRPESYRLVREAHRIRHQYPHLTGPELVRLVYWGSIGERNS</sequence>
<dbReference type="Proteomes" id="UP000626490">
    <property type="component" value="Segment"/>
</dbReference>
<organism evidence="1 2">
    <name type="scientific">Rhizobium phage RHph_I1_6</name>
    <dbReference type="NCBI Taxonomy" id="2509728"/>
    <lineage>
        <taxon>Viruses</taxon>
        <taxon>Duplodnaviria</taxon>
        <taxon>Heunggongvirae</taxon>
        <taxon>Uroviricota</taxon>
        <taxon>Caudoviricetes</taxon>
        <taxon>Schitoviridae</taxon>
        <taxon>Demetervirinae</taxon>
        <taxon>Cyamitesvirus</taxon>
        <taxon>Cyamitesvirus I16</taxon>
    </lineage>
</organism>
<evidence type="ECO:0000313" key="2">
    <source>
        <dbReference type="Proteomes" id="UP000626490"/>
    </source>
</evidence>
<name>A0A7S5RFF3_9CAUD</name>
<protein>
    <submittedName>
        <fullName evidence="1">Uncharacterized protein</fullName>
    </submittedName>
</protein>
<reference evidence="1" key="1">
    <citation type="submission" date="2020-01" db="EMBL/GenBank/DDBJ databases">
        <title>Patterns of diversity and host range of bacteriophage communities associated with bean-nodulatin bacteria.</title>
        <authorList>
            <person name="Vann Cauwenberghe J."/>
            <person name="Santamaria R.I."/>
            <person name="Bustos P."/>
            <person name="Juarez S."/>
            <person name="Gonzalez V."/>
        </authorList>
    </citation>
    <scope>NUCLEOTIDE SEQUENCE</scope>
</reference>
<keyword evidence="2" id="KW-1185">Reference proteome</keyword>